<sequence>MEIGASTRTLQYQVSSSNIMAERDLPLTRPTQEEGHGEAGNGVPLQQHDSATIRRALQFRAKKIIQQASEFEKELGSGEQEEQFQADRLLSPVKKLQQSIEGLALDVGACAEHQNLTHTQQHAPNIRRGAPVRRNPEAAHTNHTAVTDNGNQVLGALGVNGDFIGIHDGNEEPRQSPSQGGAMTNLASIASPSMRSHTPAPGNNLIAADSQPAAVEPPAEHPTPTPGDILVAPGTQDATEPPVVRPTCVPEVNTPSKPSQPPPIQPPLPPPSPLRAVESLLHHDYPLRRQGAEAPQAHVERHGTQAQSWPYTNRGRASSSAGERFFMPPGTIVPSSGPKAMIHLEGEHFPRLQA</sequence>
<dbReference type="Proteomes" id="UP000838412">
    <property type="component" value="Chromosome 10"/>
</dbReference>
<dbReference type="OrthoDB" id="10064775at2759"/>
<protein>
    <submittedName>
        <fullName evidence="2">Hypp5530 protein</fullName>
    </submittedName>
</protein>
<feature type="region of interest" description="Disordered" evidence="1">
    <location>
        <begin position="1"/>
        <end position="47"/>
    </location>
</feature>
<feature type="compositionally biased region" description="Polar residues" evidence="1">
    <location>
        <begin position="175"/>
        <end position="184"/>
    </location>
</feature>
<name>A0A8J9WFA0_BRALA</name>
<dbReference type="AlphaFoldDB" id="A0A8J9WFA0"/>
<evidence type="ECO:0000256" key="1">
    <source>
        <dbReference type="SAM" id="MobiDB-lite"/>
    </source>
</evidence>
<feature type="region of interest" description="Disordered" evidence="1">
    <location>
        <begin position="301"/>
        <end position="333"/>
    </location>
</feature>
<feature type="compositionally biased region" description="Pro residues" evidence="1">
    <location>
        <begin position="258"/>
        <end position="273"/>
    </location>
</feature>
<organism evidence="2 3">
    <name type="scientific">Branchiostoma lanceolatum</name>
    <name type="common">Common lancelet</name>
    <name type="synonym">Amphioxus lanceolatum</name>
    <dbReference type="NCBI Taxonomy" id="7740"/>
    <lineage>
        <taxon>Eukaryota</taxon>
        <taxon>Metazoa</taxon>
        <taxon>Chordata</taxon>
        <taxon>Cephalochordata</taxon>
        <taxon>Leptocardii</taxon>
        <taxon>Amphioxiformes</taxon>
        <taxon>Branchiostomatidae</taxon>
        <taxon>Branchiostoma</taxon>
    </lineage>
</organism>
<feature type="region of interest" description="Disordered" evidence="1">
    <location>
        <begin position="211"/>
        <end position="274"/>
    </location>
</feature>
<proteinExistence type="predicted"/>
<dbReference type="EMBL" id="OV696695">
    <property type="protein sequence ID" value="CAH1238153.1"/>
    <property type="molecule type" value="Genomic_DNA"/>
</dbReference>
<feature type="compositionally biased region" description="Polar residues" evidence="1">
    <location>
        <begin position="1"/>
        <end position="19"/>
    </location>
</feature>
<feature type="region of interest" description="Disordered" evidence="1">
    <location>
        <begin position="165"/>
        <end position="184"/>
    </location>
</feature>
<gene>
    <name evidence="2" type="primary">Hypp5530</name>
    <name evidence="2" type="ORF">BLAG_LOCUS2865</name>
</gene>
<keyword evidence="3" id="KW-1185">Reference proteome</keyword>
<accession>A0A8J9WFA0</accession>
<feature type="compositionally biased region" description="Basic and acidic residues" evidence="1">
    <location>
        <begin position="21"/>
        <end position="37"/>
    </location>
</feature>
<evidence type="ECO:0000313" key="2">
    <source>
        <dbReference type="EMBL" id="CAH1238153.1"/>
    </source>
</evidence>
<evidence type="ECO:0000313" key="3">
    <source>
        <dbReference type="Proteomes" id="UP000838412"/>
    </source>
</evidence>
<feature type="compositionally biased region" description="Polar residues" evidence="1">
    <location>
        <begin position="304"/>
        <end position="321"/>
    </location>
</feature>
<reference evidence="2" key="1">
    <citation type="submission" date="2022-01" db="EMBL/GenBank/DDBJ databases">
        <authorList>
            <person name="Braso-Vives M."/>
        </authorList>
    </citation>
    <scope>NUCLEOTIDE SEQUENCE</scope>
</reference>